<dbReference type="EMBL" id="LSKU01000001">
    <property type="protein sequence ID" value="KXG42709.1"/>
    <property type="molecule type" value="Genomic_DNA"/>
</dbReference>
<feature type="domain" description="Glycosyl hydrolase family 32 N-terminal" evidence="4">
    <location>
        <begin position="4"/>
        <end position="57"/>
    </location>
</feature>
<dbReference type="InterPro" id="IPR051214">
    <property type="entry name" value="GH32_Enzymes"/>
</dbReference>
<dbReference type="InterPro" id="IPR013148">
    <property type="entry name" value="Glyco_hydro_32_N"/>
</dbReference>
<dbReference type="Gene3D" id="2.115.10.20">
    <property type="entry name" value="Glycosyl hydrolase domain, family 43"/>
    <property type="match status" value="1"/>
</dbReference>
<gene>
    <name evidence="5" type="ORF">U473_00600</name>
</gene>
<evidence type="ECO:0000313" key="6">
    <source>
        <dbReference type="Proteomes" id="UP000070352"/>
    </source>
</evidence>
<evidence type="ECO:0000259" key="4">
    <source>
        <dbReference type="Pfam" id="PF00251"/>
    </source>
</evidence>
<comment type="similarity">
    <text evidence="1">Belongs to the glycosyl hydrolase 32 family.</text>
</comment>
<organism evidence="5 6">
    <name type="scientific">Tepidibacillus decaturensis</name>
    <dbReference type="NCBI Taxonomy" id="1413211"/>
    <lineage>
        <taxon>Bacteria</taxon>
        <taxon>Bacillati</taxon>
        <taxon>Bacillota</taxon>
        <taxon>Bacilli</taxon>
        <taxon>Bacillales</taxon>
        <taxon>Bacillaceae</taxon>
        <taxon>Tepidibacillus</taxon>
    </lineage>
</organism>
<dbReference type="InterPro" id="IPR023296">
    <property type="entry name" value="Glyco_hydro_beta-prop_sf"/>
</dbReference>
<keyword evidence="6" id="KW-1185">Reference proteome</keyword>
<dbReference type="Pfam" id="PF00251">
    <property type="entry name" value="Glyco_hydro_32N"/>
    <property type="match status" value="1"/>
</dbReference>
<proteinExistence type="inferred from homology"/>
<evidence type="ECO:0000256" key="3">
    <source>
        <dbReference type="ARBA" id="ARBA00023295"/>
    </source>
</evidence>
<dbReference type="RefSeq" id="WP_068722429.1">
    <property type="nucleotide sequence ID" value="NZ_LSKU01000001.1"/>
</dbReference>
<keyword evidence="3" id="KW-0326">Glycosidase</keyword>
<name>A0A135L1D4_9BACI</name>
<dbReference type="SUPFAM" id="SSF75005">
    <property type="entry name" value="Arabinanase/levansucrase/invertase"/>
    <property type="match status" value="1"/>
</dbReference>
<dbReference type="STRING" id="1413211.U473_00600"/>
<reference evidence="5 6" key="1">
    <citation type="submission" date="2016-02" db="EMBL/GenBank/DDBJ databases">
        <title>Draft Genome for Tepidibacillus decaturensis nov. sp. Strain Z9, an Anaerobic, Moderately Thermophilic and Heterotrophic Bacterium from Deep Subsurface of the Illinois Basin, USA.</title>
        <authorList>
            <person name="Dong Y."/>
            <person name="Chang J.Y."/>
            <person name="Sanford R."/>
            <person name="Fouke B.W."/>
        </authorList>
    </citation>
    <scope>NUCLEOTIDE SEQUENCE [LARGE SCALE GENOMIC DNA]</scope>
    <source>
        <strain evidence="5 6">Z9</strain>
    </source>
</reference>
<protein>
    <recommendedName>
        <fullName evidence="4">Glycosyl hydrolase family 32 N-terminal domain-containing protein</fullName>
    </recommendedName>
</protein>
<evidence type="ECO:0000256" key="1">
    <source>
        <dbReference type="ARBA" id="ARBA00009902"/>
    </source>
</evidence>
<comment type="caution">
    <text evidence="5">The sequence shown here is derived from an EMBL/GenBank/DDBJ whole genome shotgun (WGS) entry which is preliminary data.</text>
</comment>
<dbReference type="OrthoDB" id="9759709at2"/>
<dbReference type="Proteomes" id="UP000070352">
    <property type="component" value="Unassembled WGS sequence"/>
</dbReference>
<dbReference type="PANTHER" id="PTHR43101:SF1">
    <property type="entry name" value="BETA-FRUCTOSIDASE"/>
    <property type="match status" value="1"/>
</dbReference>
<keyword evidence="2" id="KW-0378">Hydrolase</keyword>
<dbReference type="AlphaFoldDB" id="A0A135L1D4"/>
<evidence type="ECO:0000256" key="2">
    <source>
        <dbReference type="ARBA" id="ARBA00022801"/>
    </source>
</evidence>
<evidence type="ECO:0000313" key="5">
    <source>
        <dbReference type="EMBL" id="KXG42709.1"/>
    </source>
</evidence>
<sequence length="127" mass="14789">MFKYAQQSFLDKNQKILLLAWAGSGEIAYPTDQESWVHCLTIPRELVLKEGKLYQKPAEQLKLLRTDSISEQGILQDETMEIENESDVYELEINFKEIEASRFGIELYSSEKEGLVLQFDREKQVII</sequence>
<dbReference type="PANTHER" id="PTHR43101">
    <property type="entry name" value="BETA-FRUCTOSIDASE"/>
    <property type="match status" value="1"/>
</dbReference>
<dbReference type="GO" id="GO:0016798">
    <property type="term" value="F:hydrolase activity, acting on glycosyl bonds"/>
    <property type="evidence" value="ECO:0007669"/>
    <property type="project" value="UniProtKB-KW"/>
</dbReference>
<accession>A0A135L1D4</accession>